<dbReference type="RefSeq" id="XP_037218989.1">
    <property type="nucleotide sequence ID" value="XM_037363345.1"/>
</dbReference>
<gene>
    <name evidence="3" type="ORF">MIND_00662000</name>
</gene>
<dbReference type="EMBL" id="JACAZF010000006">
    <property type="protein sequence ID" value="KAF7300989.1"/>
    <property type="molecule type" value="Genomic_DNA"/>
</dbReference>
<feature type="region of interest" description="Disordered" evidence="1">
    <location>
        <begin position="757"/>
        <end position="819"/>
    </location>
</feature>
<evidence type="ECO:0000256" key="2">
    <source>
        <dbReference type="SAM" id="Phobius"/>
    </source>
</evidence>
<feature type="compositionally biased region" description="Low complexity" evidence="1">
    <location>
        <begin position="641"/>
        <end position="657"/>
    </location>
</feature>
<evidence type="ECO:0000313" key="3">
    <source>
        <dbReference type="EMBL" id="KAF7300989.1"/>
    </source>
</evidence>
<sequence length="819" mass="88543">MVFYFIKLFSFILATFTTIANTPVIVPPLGLQLDQALTSYARLIDGLKSVVNATSHSALAAPSIPQAVLCRIYLAIQPTWSCPRHSPFFCVEDGLPWSLGSVCSAQTSLQRAAICLAAPPHRSLNYEPPLWSRLIMGLLSRLPHVKNGLVAIAVHILFWVIFFSICVIVGCAGVDLISVSVTWIFRLRRREILLTMLFRLLFGQGRQPEGRGEHPQWLPAMVKIDPLDLALGQIRENEGQAAIEPFEFALQFPLVNVDGEGHEAHLVEEAAEHNERLHAALLLLLLLLAEQNQAGLNLLTADGANDGEPWQLNEELVENKDDAEGGEIEAIQADELNIALDPRKKYTGAGPLVSEEDKFEENVAVEVVPVDNGHGLVNLNGHEDAAPPPARQEDSIKHVALAGLNKTEINTVGEELVAEQAAEGQEASTEAIHKEKDIENAGSRDMLPFPADFSTSSSSIQELYNAGVKINVRLGRSRVNPLHFPPVEIIIQSPQVVSQEILPFDNSDVFITKLPVSPATAFPLGSPSNPVQDPVSDPESPSARQVASAQPKIVVPKTTSNVGPGLDLNGKDSVGVDVQTNPNTSPNLDRTATEVKLRAANAPARVQLARFGSVAPRADEVAAYHVAPSLLRSTGPFASTMPMSTSQSQPFSPTTTQVVGSSTNTLHVPHNSSASQIRRSTVSGMVTGPSFLRIPWQQLPPSAHALGKRADINRPEQPPMVVAAPHDVTTQEERPGRRRSITEEPIARSSIEFARHRRAATGQPVLPAIGERHVMDNSRGSGGSQSDKENIKRNATTSNATGAAPKSDGGWRHRDEGFV</sequence>
<dbReference type="Proteomes" id="UP000636479">
    <property type="component" value="Unassembled WGS sequence"/>
</dbReference>
<dbReference type="GeneID" id="59345861"/>
<evidence type="ECO:0000313" key="4">
    <source>
        <dbReference type="Proteomes" id="UP000636479"/>
    </source>
</evidence>
<proteinExistence type="predicted"/>
<feature type="region of interest" description="Disordered" evidence="1">
    <location>
        <begin position="641"/>
        <end position="678"/>
    </location>
</feature>
<dbReference type="AlphaFoldDB" id="A0A8H6W0H7"/>
<keyword evidence="2" id="KW-0812">Transmembrane</keyword>
<feature type="transmembrane region" description="Helical" evidence="2">
    <location>
        <begin position="156"/>
        <end position="185"/>
    </location>
</feature>
<comment type="caution">
    <text evidence="3">The sequence shown here is derived from an EMBL/GenBank/DDBJ whole genome shotgun (WGS) entry which is preliminary data.</text>
</comment>
<feature type="compositionally biased region" description="Polar residues" evidence="1">
    <location>
        <begin position="658"/>
        <end position="678"/>
    </location>
</feature>
<accession>A0A8H6W0H7</accession>
<keyword evidence="2" id="KW-0472">Membrane</keyword>
<organism evidence="3 4">
    <name type="scientific">Mycena indigotica</name>
    <dbReference type="NCBI Taxonomy" id="2126181"/>
    <lineage>
        <taxon>Eukaryota</taxon>
        <taxon>Fungi</taxon>
        <taxon>Dikarya</taxon>
        <taxon>Basidiomycota</taxon>
        <taxon>Agaricomycotina</taxon>
        <taxon>Agaricomycetes</taxon>
        <taxon>Agaricomycetidae</taxon>
        <taxon>Agaricales</taxon>
        <taxon>Marasmiineae</taxon>
        <taxon>Mycenaceae</taxon>
        <taxon>Mycena</taxon>
    </lineage>
</organism>
<keyword evidence="2" id="KW-1133">Transmembrane helix</keyword>
<keyword evidence="4" id="KW-1185">Reference proteome</keyword>
<feature type="region of interest" description="Disordered" evidence="1">
    <location>
        <begin position="523"/>
        <end position="550"/>
    </location>
</feature>
<feature type="compositionally biased region" description="Basic and acidic residues" evidence="1">
    <location>
        <begin position="809"/>
        <end position="819"/>
    </location>
</feature>
<protein>
    <submittedName>
        <fullName evidence="3">Uncharacterized protein</fullName>
    </submittedName>
</protein>
<evidence type="ECO:0000256" key="1">
    <source>
        <dbReference type="SAM" id="MobiDB-lite"/>
    </source>
</evidence>
<name>A0A8H6W0H7_9AGAR</name>
<reference evidence="3" key="1">
    <citation type="submission" date="2020-05" db="EMBL/GenBank/DDBJ databases">
        <title>Mycena genomes resolve the evolution of fungal bioluminescence.</title>
        <authorList>
            <person name="Tsai I.J."/>
        </authorList>
    </citation>
    <scope>NUCLEOTIDE SEQUENCE</scope>
    <source>
        <strain evidence="3">171206Taipei</strain>
    </source>
</reference>